<evidence type="ECO:0000313" key="1">
    <source>
        <dbReference type="EMBL" id="KAK0556764.1"/>
    </source>
</evidence>
<reference evidence="1" key="1">
    <citation type="journal article" date="2023" name="PhytoFront">
        <title>Draft Genome Resources of Seven Strains of Tilletia horrida, Causal Agent of Kernel Smut of Rice.</title>
        <authorList>
            <person name="Khanal S."/>
            <person name="Antony Babu S."/>
            <person name="Zhou X.G."/>
        </authorList>
    </citation>
    <scope>NUCLEOTIDE SEQUENCE</scope>
    <source>
        <strain evidence="1">TX6</strain>
    </source>
</reference>
<accession>A0AAN6GUR8</accession>
<protein>
    <submittedName>
        <fullName evidence="1">Uncharacterized protein</fullName>
    </submittedName>
</protein>
<evidence type="ECO:0000313" key="2">
    <source>
        <dbReference type="Proteomes" id="UP001176517"/>
    </source>
</evidence>
<comment type="caution">
    <text evidence="1">The sequence shown here is derived from an EMBL/GenBank/DDBJ whole genome shotgun (WGS) entry which is preliminary data.</text>
</comment>
<dbReference type="EMBL" id="JAPDMZ010000011">
    <property type="protein sequence ID" value="KAK0556764.1"/>
    <property type="molecule type" value="Genomic_DNA"/>
</dbReference>
<dbReference type="AlphaFoldDB" id="A0AAN6GUR8"/>
<dbReference type="Proteomes" id="UP001176517">
    <property type="component" value="Unassembled WGS sequence"/>
</dbReference>
<organism evidence="1 2">
    <name type="scientific">Tilletia horrida</name>
    <dbReference type="NCBI Taxonomy" id="155126"/>
    <lineage>
        <taxon>Eukaryota</taxon>
        <taxon>Fungi</taxon>
        <taxon>Dikarya</taxon>
        <taxon>Basidiomycota</taxon>
        <taxon>Ustilaginomycotina</taxon>
        <taxon>Exobasidiomycetes</taxon>
        <taxon>Tilletiales</taxon>
        <taxon>Tilletiaceae</taxon>
        <taxon>Tilletia</taxon>
    </lineage>
</organism>
<gene>
    <name evidence="1" type="ORF">OC846_000952</name>
</gene>
<sequence>MSLSTRSVSRILHTAAGLSRCLPSISTTVRTSSSSQSSLCHSTNCAHHNPSSHLTWSPRAFSSSARALASEADPLNDAADIIKRLSASPSAMAAVQKVFTVMKDEAGINIEGLVRADGSVDPSAAPPRPSLMQMGKMMMNSKVRQAVMELHAEMIKAGIELTPERAKAIFEAGTQYRGPKK</sequence>
<proteinExistence type="predicted"/>
<keyword evidence="2" id="KW-1185">Reference proteome</keyword>
<name>A0AAN6GUR8_9BASI</name>